<dbReference type="EMBL" id="JBFBVU010000036">
    <property type="protein sequence ID" value="MEV8468677.1"/>
    <property type="molecule type" value="Genomic_DNA"/>
</dbReference>
<accession>A0ABV3LCD0</accession>
<comment type="caution">
    <text evidence="5">The sequence shown here is derived from an EMBL/GenBank/DDBJ whole genome shotgun (WGS) entry which is preliminary data.</text>
</comment>
<dbReference type="PANTHER" id="PTHR30146:SF109">
    <property type="entry name" value="HTH-TYPE TRANSCRIPTIONAL REGULATOR GALS"/>
    <property type="match status" value="1"/>
</dbReference>
<dbReference type="InterPro" id="IPR046335">
    <property type="entry name" value="LacI/GalR-like_sensor"/>
</dbReference>
<evidence type="ECO:0000256" key="1">
    <source>
        <dbReference type="ARBA" id="ARBA00023015"/>
    </source>
</evidence>
<evidence type="ECO:0000256" key="2">
    <source>
        <dbReference type="ARBA" id="ARBA00023125"/>
    </source>
</evidence>
<feature type="domain" description="HTH lacI-type" evidence="4">
    <location>
        <begin position="3"/>
        <end position="57"/>
    </location>
</feature>
<dbReference type="CDD" id="cd06278">
    <property type="entry name" value="PBP1_LacI-like"/>
    <property type="match status" value="1"/>
</dbReference>
<keyword evidence="2" id="KW-0238">DNA-binding</keyword>
<sequence length="326" mass="35560">MKITAKDVALRCNTSTAAVSRAFRPESSIAPEVRARILETAREMGYAPPQVRRSGPRRIRALSLVVGDITNPFYPAILDRFATEISKQGRDLAVHSVPPGQTVDSVMPQVFRMRTDAVVVTSANLSSRLARECKLRGIPVVLFNRVQADATISAVCTDNYNGGRTVADHLANKGCRTIAFIGGIRDTSTHLERRRGLHDALSERGMKVAYEGAGQYDYGVSRGFADLLFRDPKRPDGVFCANDITAIAAIDSAKEAGLVPGRDVAIVGFDDVPMAAWASYKLTTVRQKTNQMVRNTLDLIEETVLDPDAQGSVRMVRGELILRESG</sequence>
<dbReference type="Proteomes" id="UP001553161">
    <property type="component" value="Unassembled WGS sequence"/>
</dbReference>
<dbReference type="Pfam" id="PF13377">
    <property type="entry name" value="Peripla_BP_3"/>
    <property type="match status" value="1"/>
</dbReference>
<dbReference type="Gene3D" id="1.10.260.40">
    <property type="entry name" value="lambda repressor-like DNA-binding domains"/>
    <property type="match status" value="1"/>
</dbReference>
<keyword evidence="1" id="KW-0805">Transcription regulation</keyword>
<dbReference type="RefSeq" id="WP_366194638.1">
    <property type="nucleotide sequence ID" value="NZ_JBFBVU010000036.1"/>
</dbReference>
<protein>
    <submittedName>
        <fullName evidence="5">Substrate-binding domain-containing protein</fullName>
    </submittedName>
</protein>
<dbReference type="InterPro" id="IPR028082">
    <property type="entry name" value="Peripla_BP_I"/>
</dbReference>
<dbReference type="SMART" id="SM00354">
    <property type="entry name" value="HTH_LACI"/>
    <property type="match status" value="1"/>
</dbReference>
<dbReference type="CDD" id="cd01392">
    <property type="entry name" value="HTH_LacI"/>
    <property type="match status" value="1"/>
</dbReference>
<keyword evidence="3" id="KW-0804">Transcription</keyword>
<dbReference type="PROSITE" id="PS50932">
    <property type="entry name" value="HTH_LACI_2"/>
    <property type="match status" value="1"/>
</dbReference>
<dbReference type="SUPFAM" id="SSF47413">
    <property type="entry name" value="lambda repressor-like DNA-binding domains"/>
    <property type="match status" value="1"/>
</dbReference>
<reference evidence="5 6" key="1">
    <citation type="submission" date="2024-07" db="EMBL/GenBank/DDBJ databases">
        <authorList>
            <person name="Kang M."/>
        </authorList>
    </citation>
    <scope>NUCLEOTIDE SEQUENCE [LARGE SCALE GENOMIC DNA]</scope>
    <source>
        <strain evidence="5 6">DFM31</strain>
    </source>
</reference>
<organism evidence="5 6">
    <name type="scientific">Meridianimarinicoccus marinus</name>
    <dbReference type="NCBI Taxonomy" id="3231483"/>
    <lineage>
        <taxon>Bacteria</taxon>
        <taxon>Pseudomonadati</taxon>
        <taxon>Pseudomonadota</taxon>
        <taxon>Alphaproteobacteria</taxon>
        <taxon>Rhodobacterales</taxon>
        <taxon>Paracoccaceae</taxon>
        <taxon>Meridianimarinicoccus</taxon>
    </lineage>
</organism>
<keyword evidence="6" id="KW-1185">Reference proteome</keyword>
<dbReference type="InterPro" id="IPR010982">
    <property type="entry name" value="Lambda_DNA-bd_dom_sf"/>
</dbReference>
<proteinExistence type="predicted"/>
<dbReference type="Gene3D" id="3.40.50.2300">
    <property type="match status" value="2"/>
</dbReference>
<evidence type="ECO:0000259" key="4">
    <source>
        <dbReference type="PROSITE" id="PS50932"/>
    </source>
</evidence>
<evidence type="ECO:0000313" key="6">
    <source>
        <dbReference type="Proteomes" id="UP001553161"/>
    </source>
</evidence>
<dbReference type="Pfam" id="PF00356">
    <property type="entry name" value="LacI"/>
    <property type="match status" value="1"/>
</dbReference>
<dbReference type="SUPFAM" id="SSF53822">
    <property type="entry name" value="Periplasmic binding protein-like I"/>
    <property type="match status" value="1"/>
</dbReference>
<dbReference type="InterPro" id="IPR000843">
    <property type="entry name" value="HTH_LacI"/>
</dbReference>
<name>A0ABV3LCD0_9RHOB</name>
<evidence type="ECO:0000313" key="5">
    <source>
        <dbReference type="EMBL" id="MEV8468677.1"/>
    </source>
</evidence>
<dbReference type="PANTHER" id="PTHR30146">
    <property type="entry name" value="LACI-RELATED TRANSCRIPTIONAL REPRESSOR"/>
    <property type="match status" value="1"/>
</dbReference>
<evidence type="ECO:0000256" key="3">
    <source>
        <dbReference type="ARBA" id="ARBA00023163"/>
    </source>
</evidence>
<gene>
    <name evidence="5" type="ORF">AB0T83_18090</name>
</gene>